<evidence type="ECO:0000313" key="1">
    <source>
        <dbReference type="EMBL" id="XPM63118.1"/>
    </source>
</evidence>
<protein>
    <submittedName>
        <fullName evidence="1">SMI1/KNR4 family protein</fullName>
    </submittedName>
</protein>
<keyword evidence="2" id="KW-1185">Reference proteome</keyword>
<dbReference type="Proteomes" id="UP000095472">
    <property type="component" value="Chromosome"/>
</dbReference>
<name>A0ACD5GQG4_9CYAN</name>
<sequence length="166" mass="19741">MSIENFKDKFLQLDFLNWSNSLRYEDEEPCKLIPCTEEEIFSLETDLNINLPKAYKEFLLWGGHEAGGLLEGSDCFFKHILNIQKWAIDLLNENDFPESLPKDAFVFYMHQGYEFMFFKISEGDDPPIYIYNELNNQSLFSKAYLKYSDFLLIFLEEQANYLKEMF</sequence>
<reference evidence="1 2" key="1">
    <citation type="journal article" date="2016" name="Genome Announc.">
        <title>Draft Genome Sequence of the Thermotolerant Cyanobacterium Desertifilum sp. IPPAS B-1220.</title>
        <authorList>
            <person name="Mironov K.S."/>
            <person name="Sinetova M.A."/>
            <person name="Bolatkhan K."/>
            <person name="Zayadan B.K."/>
            <person name="Ustinova V.V."/>
            <person name="Kupriyanova E.V."/>
            <person name="Skrypnik A.N."/>
            <person name="Gogoleva N.E."/>
            <person name="Gogolev Y.V."/>
            <person name="Los D.A."/>
        </authorList>
    </citation>
    <scope>NUCLEOTIDE SEQUENCE [LARGE SCALE GENOMIC DNA]</scope>
    <source>
        <strain evidence="1 2">IPPAS B-1220</strain>
    </source>
</reference>
<proteinExistence type="predicted"/>
<evidence type="ECO:0000313" key="2">
    <source>
        <dbReference type="Proteomes" id="UP000095472"/>
    </source>
</evidence>
<organism evidence="1 2">
    <name type="scientific">Desertifilum tharense IPPAS B-1220</name>
    <dbReference type="NCBI Taxonomy" id="1781255"/>
    <lineage>
        <taxon>Bacteria</taxon>
        <taxon>Bacillati</taxon>
        <taxon>Cyanobacteriota</taxon>
        <taxon>Cyanophyceae</taxon>
        <taxon>Desertifilales</taxon>
        <taxon>Desertifilaceae</taxon>
        <taxon>Desertifilum</taxon>
    </lineage>
</organism>
<accession>A0ACD5GQG4</accession>
<gene>
    <name evidence="1" type="ORF">BH720_027435</name>
</gene>
<dbReference type="EMBL" id="CP182909">
    <property type="protein sequence ID" value="XPM63118.1"/>
    <property type="molecule type" value="Genomic_DNA"/>
</dbReference>